<protein>
    <submittedName>
        <fullName evidence="2">Uncharacterized protein</fullName>
    </submittedName>
</protein>
<reference evidence="2 3" key="1">
    <citation type="journal article" date="2024" name="Plant J.">
        <title>Genome sequences and population genomics reveal climatic adaptation and genomic divergence between two closely related sweetgum species.</title>
        <authorList>
            <person name="Xu W.Q."/>
            <person name="Ren C.Q."/>
            <person name="Zhang X.Y."/>
            <person name="Comes H.P."/>
            <person name="Liu X.H."/>
            <person name="Li Y.G."/>
            <person name="Kettle C.J."/>
            <person name="Jalonen R."/>
            <person name="Gaisberger H."/>
            <person name="Ma Y.Z."/>
            <person name="Qiu Y.X."/>
        </authorList>
    </citation>
    <scope>NUCLEOTIDE SEQUENCE [LARGE SCALE GENOMIC DNA]</scope>
    <source>
        <strain evidence="2">Hangzhou</strain>
    </source>
</reference>
<organism evidence="2 3">
    <name type="scientific">Liquidambar formosana</name>
    <name type="common">Formosan gum</name>
    <dbReference type="NCBI Taxonomy" id="63359"/>
    <lineage>
        <taxon>Eukaryota</taxon>
        <taxon>Viridiplantae</taxon>
        <taxon>Streptophyta</taxon>
        <taxon>Embryophyta</taxon>
        <taxon>Tracheophyta</taxon>
        <taxon>Spermatophyta</taxon>
        <taxon>Magnoliopsida</taxon>
        <taxon>eudicotyledons</taxon>
        <taxon>Gunneridae</taxon>
        <taxon>Pentapetalae</taxon>
        <taxon>Saxifragales</taxon>
        <taxon>Altingiaceae</taxon>
        <taxon>Liquidambar</taxon>
    </lineage>
</organism>
<gene>
    <name evidence="2" type="ORF">L1049_021189</name>
</gene>
<evidence type="ECO:0000313" key="2">
    <source>
        <dbReference type="EMBL" id="KAK9293200.1"/>
    </source>
</evidence>
<keyword evidence="1" id="KW-1133">Transmembrane helix</keyword>
<dbReference type="Proteomes" id="UP001415857">
    <property type="component" value="Unassembled WGS sequence"/>
</dbReference>
<name>A0AAP0XB70_LIQFO</name>
<comment type="caution">
    <text evidence="2">The sequence shown here is derived from an EMBL/GenBank/DDBJ whole genome shotgun (WGS) entry which is preliminary data.</text>
</comment>
<evidence type="ECO:0000256" key="1">
    <source>
        <dbReference type="SAM" id="Phobius"/>
    </source>
</evidence>
<evidence type="ECO:0000313" key="3">
    <source>
        <dbReference type="Proteomes" id="UP001415857"/>
    </source>
</evidence>
<dbReference type="AlphaFoldDB" id="A0AAP0XB70"/>
<keyword evidence="3" id="KW-1185">Reference proteome</keyword>
<dbReference type="PANTHER" id="PTHR46666:SF2">
    <property type="entry name" value="60S RIBOSOMAL L18A-LIKE PROTEIN"/>
    <property type="match status" value="1"/>
</dbReference>
<proteinExistence type="predicted"/>
<accession>A0AAP0XB70</accession>
<feature type="transmembrane region" description="Helical" evidence="1">
    <location>
        <begin position="12"/>
        <end position="32"/>
    </location>
</feature>
<keyword evidence="1" id="KW-0812">Transmembrane</keyword>
<sequence length="75" mass="8511">MWMVYDLCDIGHSFILGFLFPPLWYYATFLYIRNYHDKDPRERPGLAASAIAALIFTAGVLAPAAFWCLLSHSLA</sequence>
<dbReference type="PANTHER" id="PTHR46666">
    <property type="entry name" value="60S RIBOSOMAL L18A-LIKE PROTEIN"/>
    <property type="match status" value="1"/>
</dbReference>
<feature type="transmembrane region" description="Helical" evidence="1">
    <location>
        <begin position="44"/>
        <end position="67"/>
    </location>
</feature>
<dbReference type="EMBL" id="JBBPBK010000001">
    <property type="protein sequence ID" value="KAK9293200.1"/>
    <property type="molecule type" value="Genomic_DNA"/>
</dbReference>
<keyword evidence="1" id="KW-0472">Membrane</keyword>